<dbReference type="InParanoid" id="A0A0D0DBX4"/>
<dbReference type="HOGENOM" id="CLU_041175_2_1_1"/>
<accession>A0A0D0DBX4</accession>
<dbReference type="STRING" id="930991.A0A0D0DBX4"/>
<proteinExistence type="predicted"/>
<keyword evidence="2" id="KW-1185">Reference proteome</keyword>
<organism evidence="1 2">
    <name type="scientific">Paxillus rubicundulus Ve08.2h10</name>
    <dbReference type="NCBI Taxonomy" id="930991"/>
    <lineage>
        <taxon>Eukaryota</taxon>
        <taxon>Fungi</taxon>
        <taxon>Dikarya</taxon>
        <taxon>Basidiomycota</taxon>
        <taxon>Agaricomycotina</taxon>
        <taxon>Agaricomycetes</taxon>
        <taxon>Agaricomycetidae</taxon>
        <taxon>Boletales</taxon>
        <taxon>Paxilineae</taxon>
        <taxon>Paxillaceae</taxon>
        <taxon>Paxillus</taxon>
    </lineage>
</organism>
<feature type="non-terminal residue" evidence="1">
    <location>
        <position position="199"/>
    </location>
</feature>
<protein>
    <submittedName>
        <fullName evidence="1">Uncharacterized protein</fullName>
    </submittedName>
</protein>
<name>A0A0D0DBX4_9AGAM</name>
<dbReference type="Proteomes" id="UP000054538">
    <property type="component" value="Unassembled WGS sequence"/>
</dbReference>
<evidence type="ECO:0000313" key="2">
    <source>
        <dbReference type="Proteomes" id="UP000054538"/>
    </source>
</evidence>
<gene>
    <name evidence="1" type="ORF">PAXRUDRAFT_174753</name>
</gene>
<dbReference type="AlphaFoldDB" id="A0A0D0DBX4"/>
<evidence type="ECO:0000313" key="1">
    <source>
        <dbReference type="EMBL" id="KIK74750.1"/>
    </source>
</evidence>
<reference evidence="2" key="2">
    <citation type="submission" date="2015-01" db="EMBL/GenBank/DDBJ databases">
        <title>Evolutionary Origins and Diversification of the Mycorrhizal Mutualists.</title>
        <authorList>
            <consortium name="DOE Joint Genome Institute"/>
            <consortium name="Mycorrhizal Genomics Consortium"/>
            <person name="Kohler A."/>
            <person name="Kuo A."/>
            <person name="Nagy L.G."/>
            <person name="Floudas D."/>
            <person name="Copeland A."/>
            <person name="Barry K.W."/>
            <person name="Cichocki N."/>
            <person name="Veneault-Fourrey C."/>
            <person name="LaButti K."/>
            <person name="Lindquist E.A."/>
            <person name="Lipzen A."/>
            <person name="Lundell T."/>
            <person name="Morin E."/>
            <person name="Murat C."/>
            <person name="Riley R."/>
            <person name="Ohm R."/>
            <person name="Sun H."/>
            <person name="Tunlid A."/>
            <person name="Henrissat B."/>
            <person name="Grigoriev I.V."/>
            <person name="Hibbett D.S."/>
            <person name="Martin F."/>
        </authorList>
    </citation>
    <scope>NUCLEOTIDE SEQUENCE [LARGE SCALE GENOMIC DNA]</scope>
    <source>
        <strain evidence="2">Ve08.2h10</strain>
    </source>
</reference>
<sequence>MSGKGCGHGQGATLKDDTPTASTSAAICIVWETPTNPGCTSKLVKWLINHPVDCIVLFSKNKSTPPPEGRASGKTKVEICMVIAKVIFKDDGDWAETFKDHPAKISKAIQDQLGTLKKSYRKQVVKLMHTGNGVMLDAEGHMNLLHKSHLFAVENEFPWYSDLHSLWRGIPSYTPKAIVNSMPGASHGTQLLALVQPKS</sequence>
<dbReference type="OrthoDB" id="2693027at2759"/>
<dbReference type="EMBL" id="KN828592">
    <property type="protein sequence ID" value="KIK74750.1"/>
    <property type="molecule type" value="Genomic_DNA"/>
</dbReference>
<reference evidence="1 2" key="1">
    <citation type="submission" date="2014-04" db="EMBL/GenBank/DDBJ databases">
        <authorList>
            <consortium name="DOE Joint Genome Institute"/>
            <person name="Kuo A."/>
            <person name="Kohler A."/>
            <person name="Jargeat P."/>
            <person name="Nagy L.G."/>
            <person name="Floudas D."/>
            <person name="Copeland A."/>
            <person name="Barry K.W."/>
            <person name="Cichocki N."/>
            <person name="Veneault-Fourrey C."/>
            <person name="LaButti K."/>
            <person name="Lindquist E.A."/>
            <person name="Lipzen A."/>
            <person name="Lundell T."/>
            <person name="Morin E."/>
            <person name="Murat C."/>
            <person name="Sun H."/>
            <person name="Tunlid A."/>
            <person name="Henrissat B."/>
            <person name="Grigoriev I.V."/>
            <person name="Hibbett D.S."/>
            <person name="Martin F."/>
            <person name="Nordberg H.P."/>
            <person name="Cantor M.N."/>
            <person name="Hua S.X."/>
        </authorList>
    </citation>
    <scope>NUCLEOTIDE SEQUENCE [LARGE SCALE GENOMIC DNA]</scope>
    <source>
        <strain evidence="1 2">Ve08.2h10</strain>
    </source>
</reference>